<keyword evidence="5" id="KW-0808">Transferase</keyword>
<feature type="domain" description="Glucose-1-phosphate adenylyltransferase/Bifunctional protein GlmU-like C-terminal hexapeptide" evidence="4">
    <location>
        <begin position="298"/>
        <end position="363"/>
    </location>
</feature>
<organism evidence="5 6">
    <name type="scientific">[Eubacterium] siraeum</name>
    <dbReference type="NCBI Taxonomy" id="39492"/>
    <lineage>
        <taxon>Bacteria</taxon>
        <taxon>Bacillati</taxon>
        <taxon>Bacillota</taxon>
        <taxon>Clostridia</taxon>
        <taxon>Eubacteriales</taxon>
        <taxon>Oscillospiraceae</taxon>
        <taxon>Oscillospiraceae incertae sedis</taxon>
    </lineage>
</organism>
<dbReference type="InterPro" id="IPR056818">
    <property type="entry name" value="GlmU/GlgC-like_hexapep"/>
</dbReference>
<evidence type="ECO:0000256" key="2">
    <source>
        <dbReference type="ARBA" id="ARBA00023056"/>
    </source>
</evidence>
<dbReference type="Proteomes" id="UP001210809">
    <property type="component" value="Unassembled WGS sequence"/>
</dbReference>
<dbReference type="InterPro" id="IPR011831">
    <property type="entry name" value="ADP-Glc_PPase"/>
</dbReference>
<dbReference type="InterPro" id="IPR029044">
    <property type="entry name" value="Nucleotide-diphossugar_trans"/>
</dbReference>
<dbReference type="Pfam" id="PF00483">
    <property type="entry name" value="NTP_transferase"/>
    <property type="match status" value="1"/>
</dbReference>
<dbReference type="AlphaFoldDB" id="A0AAW6CZI1"/>
<evidence type="ECO:0000313" key="6">
    <source>
        <dbReference type="Proteomes" id="UP001210809"/>
    </source>
</evidence>
<dbReference type="PANTHER" id="PTHR43523:SF6">
    <property type="entry name" value="GLYCOGEN BIOSYNTHESIS PROTEIN GLGD"/>
    <property type="match status" value="1"/>
</dbReference>
<comment type="similarity">
    <text evidence="1">Belongs to the bacterial/plant glucose-1-phosphate adenylyltransferase family.</text>
</comment>
<dbReference type="SUPFAM" id="SSF51161">
    <property type="entry name" value="Trimeric LpxA-like enzymes"/>
    <property type="match status" value="1"/>
</dbReference>
<protein>
    <submittedName>
        <fullName evidence="5">Glucose-1-phosphate adenylyltransferase subunit GlgD</fullName>
        <ecNumber evidence="5">2.7.7.27</ecNumber>
    </submittedName>
</protein>
<dbReference type="CDD" id="cd04651">
    <property type="entry name" value="LbH_G1P_AT_C"/>
    <property type="match status" value="1"/>
</dbReference>
<dbReference type="SUPFAM" id="SSF53448">
    <property type="entry name" value="Nucleotide-diphospho-sugar transferases"/>
    <property type="match status" value="1"/>
</dbReference>
<dbReference type="NCBIfam" id="TIGR02092">
    <property type="entry name" value="glgD"/>
    <property type="match status" value="1"/>
</dbReference>
<evidence type="ECO:0000313" key="5">
    <source>
        <dbReference type="EMBL" id="MDB8002882.1"/>
    </source>
</evidence>
<evidence type="ECO:0000256" key="1">
    <source>
        <dbReference type="ARBA" id="ARBA00010443"/>
    </source>
</evidence>
<reference evidence="5" key="1">
    <citation type="submission" date="2023-01" db="EMBL/GenBank/DDBJ databases">
        <title>Human gut microbiome strain richness.</title>
        <authorList>
            <person name="Chen-Liaw A."/>
        </authorList>
    </citation>
    <scope>NUCLEOTIDE SEQUENCE</scope>
    <source>
        <strain evidence="5">1001283st1_G1_1001283B150217_161031</strain>
    </source>
</reference>
<dbReference type="PANTHER" id="PTHR43523">
    <property type="entry name" value="GLUCOSE-1-PHOSPHATE ADENYLYLTRANSFERASE-RELATED"/>
    <property type="match status" value="1"/>
</dbReference>
<evidence type="ECO:0000259" key="4">
    <source>
        <dbReference type="Pfam" id="PF24894"/>
    </source>
</evidence>
<name>A0AAW6CZI1_9FIRM</name>
<sequence>MCEREEKTEMANMANVLGLIFANMHEQSVADLTKQRTLASVPFGGRYRMIDFPLSNMVNSDIDNVGIITKDNYLSLMDHLGSGDEWDLSRKTGGMHLLPPYGNSNALYRGRLEAMAQVKPFIESSNAEYVLLSDADVVANIDYRPIIDFHEKNGADITVVYGRGTFTTEQTMTKTVLAVNSDNVIYDVLIRPEISGEHNVSLNMFVVSKDFLLNEIRDAESRNLYSFEIDVLQKKLHEIKVLGYKFDKPFAQIDSMDTYFKTNMKLVDKSLRDHLFMSDAPIYTKVRDDAPAKYGIDADVKNSLVADGCVIEGTVENCVLFRGVKIEKGAKVKNCILMQDTTVGAKAEMNFVITDKNVTISEYRSLAGTETYPVFVNKGATV</sequence>
<keyword evidence="2" id="KW-0320">Glycogen biosynthesis</keyword>
<comment type="caution">
    <text evidence="5">The sequence shown here is derived from an EMBL/GenBank/DDBJ whole genome shotgun (WGS) entry which is preliminary data.</text>
</comment>
<dbReference type="GO" id="GO:0005978">
    <property type="term" value="P:glycogen biosynthetic process"/>
    <property type="evidence" value="ECO:0007669"/>
    <property type="project" value="UniProtKB-KW"/>
</dbReference>
<dbReference type="Gene3D" id="3.90.550.10">
    <property type="entry name" value="Spore Coat Polysaccharide Biosynthesis Protein SpsA, Chain A"/>
    <property type="match status" value="1"/>
</dbReference>
<dbReference type="GO" id="GO:0008878">
    <property type="term" value="F:glucose-1-phosphate adenylyltransferase activity"/>
    <property type="evidence" value="ECO:0007669"/>
    <property type="project" value="UniProtKB-EC"/>
</dbReference>
<dbReference type="EC" id="2.7.7.27" evidence="5"/>
<keyword evidence="5" id="KW-0548">Nucleotidyltransferase</keyword>
<dbReference type="CDD" id="cd02508">
    <property type="entry name" value="ADP_Glucose_PP"/>
    <property type="match status" value="1"/>
</dbReference>
<dbReference type="InterPro" id="IPR005835">
    <property type="entry name" value="NTP_transferase_dom"/>
</dbReference>
<feature type="domain" description="Nucleotidyl transferase" evidence="3">
    <location>
        <begin position="31"/>
        <end position="164"/>
    </location>
</feature>
<dbReference type="Pfam" id="PF24894">
    <property type="entry name" value="Hexapep_GlmU"/>
    <property type="match status" value="1"/>
</dbReference>
<dbReference type="InterPro" id="IPR011004">
    <property type="entry name" value="Trimer_LpxA-like_sf"/>
</dbReference>
<evidence type="ECO:0000259" key="3">
    <source>
        <dbReference type="Pfam" id="PF00483"/>
    </source>
</evidence>
<gene>
    <name evidence="5" type="primary">glgD</name>
    <name evidence="5" type="ORF">PNE09_02250</name>
</gene>
<dbReference type="EMBL" id="JAQLXW010000002">
    <property type="protein sequence ID" value="MDB8002882.1"/>
    <property type="molecule type" value="Genomic_DNA"/>
</dbReference>
<proteinExistence type="inferred from homology"/>
<dbReference type="Gene3D" id="2.160.10.10">
    <property type="entry name" value="Hexapeptide repeat proteins"/>
    <property type="match status" value="1"/>
</dbReference>
<dbReference type="InterPro" id="IPR011832">
    <property type="entry name" value="GlgDAde_trans"/>
</dbReference>
<accession>A0AAW6CZI1</accession>